<dbReference type="EMBL" id="CP002659">
    <property type="protein sequence ID" value="AEC01286.1"/>
    <property type="molecule type" value="Genomic_DNA"/>
</dbReference>
<dbReference type="EC" id="2.1.1.63" evidence="8"/>
<evidence type="ECO:0000313" key="11">
    <source>
        <dbReference type="EMBL" id="AEC01286.1"/>
    </source>
</evidence>
<evidence type="ECO:0000313" key="12">
    <source>
        <dbReference type="Proteomes" id="UP000007939"/>
    </source>
</evidence>
<dbReference type="SUPFAM" id="SSF46767">
    <property type="entry name" value="Methylated DNA-protein cysteine methyltransferase, C-terminal domain"/>
    <property type="match status" value="1"/>
</dbReference>
<evidence type="ECO:0000256" key="7">
    <source>
        <dbReference type="ARBA" id="ARBA00049348"/>
    </source>
</evidence>
<dbReference type="GO" id="GO:0005737">
    <property type="term" value="C:cytoplasm"/>
    <property type="evidence" value="ECO:0007669"/>
    <property type="project" value="UniProtKB-SubCell"/>
</dbReference>
<evidence type="ECO:0000259" key="10">
    <source>
        <dbReference type="Pfam" id="PF02870"/>
    </source>
</evidence>
<dbReference type="KEGG" id="scc:Spico_0044"/>
<keyword evidence="6 8" id="KW-0234">DNA repair</keyword>
<organism evidence="11 12">
    <name type="scientific">Parasphaerochaeta coccoides (strain ATCC BAA-1237 / DSM 17374 / SPN1)</name>
    <name type="common">Sphaerochaeta coccoides</name>
    <dbReference type="NCBI Taxonomy" id="760011"/>
    <lineage>
        <taxon>Bacteria</taxon>
        <taxon>Pseudomonadati</taxon>
        <taxon>Spirochaetota</taxon>
        <taxon>Spirochaetia</taxon>
        <taxon>Spirochaetales</taxon>
        <taxon>Sphaerochaetaceae</taxon>
        <taxon>Parasphaerochaeta</taxon>
    </lineage>
</organism>
<dbReference type="Pfam" id="PF02870">
    <property type="entry name" value="Methyltransf_1N"/>
    <property type="match status" value="1"/>
</dbReference>
<dbReference type="GO" id="GO:0003908">
    <property type="term" value="F:methylated-DNA-[protein]-cysteine S-methyltransferase activity"/>
    <property type="evidence" value="ECO:0007669"/>
    <property type="project" value="UniProtKB-UniRule"/>
</dbReference>
<dbReference type="InterPro" id="IPR036631">
    <property type="entry name" value="MGMT_N_sf"/>
</dbReference>
<dbReference type="InterPro" id="IPR008332">
    <property type="entry name" value="MethylG_MeTrfase_N"/>
</dbReference>
<comment type="catalytic activity">
    <reaction evidence="1 8">
        <text>a 4-O-methyl-thymidine in DNA + L-cysteinyl-[protein] = a thymidine in DNA + S-methyl-L-cysteinyl-[protein]</text>
        <dbReference type="Rhea" id="RHEA:53428"/>
        <dbReference type="Rhea" id="RHEA-COMP:10131"/>
        <dbReference type="Rhea" id="RHEA-COMP:10132"/>
        <dbReference type="Rhea" id="RHEA-COMP:13555"/>
        <dbReference type="Rhea" id="RHEA-COMP:13556"/>
        <dbReference type="ChEBI" id="CHEBI:29950"/>
        <dbReference type="ChEBI" id="CHEBI:82612"/>
        <dbReference type="ChEBI" id="CHEBI:137386"/>
        <dbReference type="ChEBI" id="CHEBI:137387"/>
        <dbReference type="EC" id="2.1.1.63"/>
    </reaction>
</comment>
<dbReference type="Gene3D" id="3.30.160.70">
    <property type="entry name" value="Methylated DNA-protein cysteine methyltransferase domain"/>
    <property type="match status" value="1"/>
</dbReference>
<comment type="function">
    <text evidence="8">Involved in the cellular defense against the biological effects of O6-methylguanine (O6-MeG) and O4-methylthymine (O4-MeT) in DNA. Repairs the methylated nucleobase in DNA by stoichiometrically transferring the methyl group to a cysteine residue in the enzyme. This is a suicide reaction: the enzyme is irreversibly inactivated.</text>
</comment>
<keyword evidence="8" id="KW-0963">Cytoplasm</keyword>
<dbReference type="InterPro" id="IPR023546">
    <property type="entry name" value="MGMT"/>
</dbReference>
<feature type="active site" description="Nucleophile; methyl group acceptor" evidence="8">
    <location>
        <position position="129"/>
    </location>
</feature>
<evidence type="ECO:0000256" key="8">
    <source>
        <dbReference type="HAMAP-Rule" id="MF_00772"/>
    </source>
</evidence>
<dbReference type="HAMAP" id="MF_00772">
    <property type="entry name" value="OGT"/>
    <property type="match status" value="1"/>
</dbReference>
<feature type="domain" description="Methylated-DNA-[protein]-cysteine S-methyltransferase DNA binding" evidence="9">
    <location>
        <begin position="79"/>
        <end position="157"/>
    </location>
</feature>
<dbReference type="SUPFAM" id="SSF53155">
    <property type="entry name" value="Methylated DNA-protein cysteine methyltransferase domain"/>
    <property type="match status" value="1"/>
</dbReference>
<comment type="miscellaneous">
    <text evidence="8">This enzyme catalyzes only one turnover and therefore is not strictly catalytic. According to one definition, an enzyme is a biocatalyst that acts repeatedly and over many reaction cycles.</text>
</comment>
<proteinExistence type="inferred from homology"/>
<gene>
    <name evidence="11" type="ordered locus">Spico_0044</name>
</gene>
<name>F4GIZ1_PARC1</name>
<dbReference type="RefSeq" id="WP_013738682.1">
    <property type="nucleotide sequence ID" value="NC_015436.1"/>
</dbReference>
<dbReference type="Proteomes" id="UP000007939">
    <property type="component" value="Chromosome"/>
</dbReference>
<evidence type="ECO:0000256" key="4">
    <source>
        <dbReference type="ARBA" id="ARBA00022679"/>
    </source>
</evidence>
<evidence type="ECO:0000259" key="9">
    <source>
        <dbReference type="Pfam" id="PF01035"/>
    </source>
</evidence>
<dbReference type="Pfam" id="PF01035">
    <property type="entry name" value="DNA_binding_1"/>
    <property type="match status" value="1"/>
</dbReference>
<evidence type="ECO:0000256" key="1">
    <source>
        <dbReference type="ARBA" id="ARBA00001286"/>
    </source>
</evidence>
<dbReference type="FunFam" id="1.10.10.10:FF:000214">
    <property type="entry name" value="Methylated-DNA--protein-cysteine methyltransferase"/>
    <property type="match status" value="1"/>
</dbReference>
<comment type="subcellular location">
    <subcellularLocation>
        <location evidence="8">Cytoplasm</location>
    </subcellularLocation>
</comment>
<dbReference type="PANTHER" id="PTHR10815">
    <property type="entry name" value="METHYLATED-DNA--PROTEIN-CYSTEINE METHYLTRANSFERASE"/>
    <property type="match status" value="1"/>
</dbReference>
<accession>F4GIZ1</accession>
<keyword evidence="3 8" id="KW-0489">Methyltransferase</keyword>
<evidence type="ECO:0000256" key="2">
    <source>
        <dbReference type="ARBA" id="ARBA00008711"/>
    </source>
</evidence>
<reference evidence="12" key="1">
    <citation type="submission" date="2011-04" db="EMBL/GenBank/DDBJ databases">
        <title>The complete genome of Spirochaeta coccoides DSM 17374.</title>
        <authorList>
            <person name="Lucas S."/>
            <person name="Copeland A."/>
            <person name="Lapidus A."/>
            <person name="Bruce D."/>
            <person name="Goodwin L."/>
            <person name="Pitluck S."/>
            <person name="Peters L."/>
            <person name="Kyrpides N."/>
            <person name="Mavromatis K."/>
            <person name="Pagani I."/>
            <person name="Ivanova N."/>
            <person name="Ovchinnikova G."/>
            <person name="Lu M."/>
            <person name="Detter J.C."/>
            <person name="Tapia R."/>
            <person name="Han C."/>
            <person name="Land M."/>
            <person name="Hauser L."/>
            <person name="Markowitz V."/>
            <person name="Cheng J.-F."/>
            <person name="Hugenholtz P."/>
            <person name="Woyke T."/>
            <person name="Wu D."/>
            <person name="Spring S."/>
            <person name="Schroeder M."/>
            <person name="Brambilla E."/>
            <person name="Klenk H.-P."/>
            <person name="Eisen J.A."/>
        </authorList>
    </citation>
    <scope>NUCLEOTIDE SEQUENCE [LARGE SCALE GENOMIC DNA]</scope>
    <source>
        <strain evidence="12">ATCC BAA-1237 / DSM 17374 / SPN1</strain>
    </source>
</reference>
<comment type="catalytic activity">
    <reaction evidence="7 8">
        <text>a 6-O-methyl-2'-deoxyguanosine in DNA + L-cysteinyl-[protein] = S-methyl-L-cysteinyl-[protein] + a 2'-deoxyguanosine in DNA</text>
        <dbReference type="Rhea" id="RHEA:24000"/>
        <dbReference type="Rhea" id="RHEA-COMP:10131"/>
        <dbReference type="Rhea" id="RHEA-COMP:10132"/>
        <dbReference type="Rhea" id="RHEA-COMP:11367"/>
        <dbReference type="Rhea" id="RHEA-COMP:11368"/>
        <dbReference type="ChEBI" id="CHEBI:29950"/>
        <dbReference type="ChEBI" id="CHEBI:82612"/>
        <dbReference type="ChEBI" id="CHEBI:85445"/>
        <dbReference type="ChEBI" id="CHEBI:85448"/>
        <dbReference type="EC" id="2.1.1.63"/>
    </reaction>
</comment>
<dbReference type="NCBIfam" id="TIGR00589">
    <property type="entry name" value="ogt"/>
    <property type="match status" value="1"/>
</dbReference>
<keyword evidence="5 8" id="KW-0227">DNA damage</keyword>
<keyword evidence="12" id="KW-1185">Reference proteome</keyword>
<dbReference type="AlphaFoldDB" id="F4GIZ1"/>
<dbReference type="OrthoDB" id="9802228at2"/>
<keyword evidence="4 8" id="KW-0808">Transferase</keyword>
<sequence>MKNIDAQTTVLYDTPLGVIAISERNGAICGLAFEKGRKADSLPERETPLLREAIRQVRQYLSGTLTIFDLPLEENGTLFQKKVWEALRTIPYGQTRSYKDIAIHVGSPLAFRAVGMANNRNPIAIITPCHRVIGAQGDMVGYGGGLDIKVWLLELEKKSVASH</sequence>
<comment type="similarity">
    <text evidence="2 8">Belongs to the MGMT family.</text>
</comment>
<dbReference type="GO" id="GO:0006307">
    <property type="term" value="P:DNA alkylation repair"/>
    <property type="evidence" value="ECO:0007669"/>
    <property type="project" value="UniProtKB-UniRule"/>
</dbReference>
<dbReference type="STRING" id="760011.Spico_0044"/>
<evidence type="ECO:0000256" key="3">
    <source>
        <dbReference type="ARBA" id="ARBA00022603"/>
    </source>
</evidence>
<dbReference type="InterPro" id="IPR014048">
    <property type="entry name" value="MethylDNA_cys_MeTrfase_DNA-bd"/>
</dbReference>
<reference evidence="11 12" key="2">
    <citation type="journal article" date="2012" name="Stand. Genomic Sci.">
        <title>Complete genome sequence of the termite hindgut bacterium Spirochaeta coccoides type strain (SPN1(T)), reclassification in the genus Sphaerochaeta as Sphaerochaeta coccoides comb. nov. and emendations of the family Spirochaetaceae and the genus Sphaerochaeta.</title>
        <authorList>
            <person name="Abt B."/>
            <person name="Han C."/>
            <person name="Scheuner C."/>
            <person name="Lu M."/>
            <person name="Lapidus A."/>
            <person name="Nolan M."/>
            <person name="Lucas S."/>
            <person name="Hammon N."/>
            <person name="Deshpande S."/>
            <person name="Cheng J.F."/>
            <person name="Tapia R."/>
            <person name="Goodwin L.A."/>
            <person name="Pitluck S."/>
            <person name="Liolios K."/>
            <person name="Pagani I."/>
            <person name="Ivanova N."/>
            <person name="Mavromatis K."/>
            <person name="Mikhailova N."/>
            <person name="Huntemann M."/>
            <person name="Pati A."/>
            <person name="Chen A."/>
            <person name="Palaniappan K."/>
            <person name="Land M."/>
            <person name="Hauser L."/>
            <person name="Brambilla E.M."/>
            <person name="Rohde M."/>
            <person name="Spring S."/>
            <person name="Gronow S."/>
            <person name="Goker M."/>
            <person name="Woyke T."/>
            <person name="Bristow J."/>
            <person name="Eisen J.A."/>
            <person name="Markowitz V."/>
            <person name="Hugenholtz P."/>
            <person name="Kyrpides N.C."/>
            <person name="Klenk H.P."/>
            <person name="Detter J.C."/>
        </authorList>
    </citation>
    <scope>NUCLEOTIDE SEQUENCE [LARGE SCALE GENOMIC DNA]</scope>
    <source>
        <strain evidence="12">ATCC BAA-1237 / DSM 17374 / SPN1</strain>
    </source>
</reference>
<dbReference type="CDD" id="cd06445">
    <property type="entry name" value="ATase"/>
    <property type="match status" value="1"/>
</dbReference>
<evidence type="ECO:0000256" key="6">
    <source>
        <dbReference type="ARBA" id="ARBA00023204"/>
    </source>
</evidence>
<dbReference type="Gene3D" id="1.10.10.10">
    <property type="entry name" value="Winged helix-like DNA-binding domain superfamily/Winged helix DNA-binding domain"/>
    <property type="match status" value="1"/>
</dbReference>
<dbReference type="HOGENOM" id="CLU_000445_52_2_12"/>
<dbReference type="InterPro" id="IPR036388">
    <property type="entry name" value="WH-like_DNA-bd_sf"/>
</dbReference>
<dbReference type="PANTHER" id="PTHR10815:SF5">
    <property type="entry name" value="METHYLATED-DNA--PROTEIN-CYSTEINE METHYLTRANSFERASE"/>
    <property type="match status" value="1"/>
</dbReference>
<dbReference type="InterPro" id="IPR036217">
    <property type="entry name" value="MethylDNA_cys_MeTrfase_DNAb"/>
</dbReference>
<feature type="domain" description="Methylguanine DNA methyltransferase ribonuclease-like" evidence="10">
    <location>
        <begin position="11"/>
        <end position="73"/>
    </location>
</feature>
<evidence type="ECO:0000256" key="5">
    <source>
        <dbReference type="ARBA" id="ARBA00022763"/>
    </source>
</evidence>
<dbReference type="eggNOG" id="COG0350">
    <property type="taxonomic scope" value="Bacteria"/>
</dbReference>
<protein>
    <recommendedName>
        <fullName evidence="8">Methylated-DNA--protein-cysteine methyltransferase</fullName>
        <ecNumber evidence="8">2.1.1.63</ecNumber>
    </recommendedName>
    <alternativeName>
        <fullName evidence="8">6-O-methylguanine-DNA methyltransferase</fullName>
        <shortName evidence="8">MGMT</shortName>
    </alternativeName>
    <alternativeName>
        <fullName evidence="8">O-6-methylguanine-DNA-alkyltransferase</fullName>
    </alternativeName>
</protein>
<dbReference type="GO" id="GO:0032259">
    <property type="term" value="P:methylation"/>
    <property type="evidence" value="ECO:0007669"/>
    <property type="project" value="UniProtKB-KW"/>
</dbReference>